<reference evidence="10 12" key="2">
    <citation type="submission" date="2018-12" db="EMBL/GenBank/DDBJ databases">
        <authorList>
            <person name="Fluit A.C."/>
        </authorList>
    </citation>
    <scope>NUCLEOTIDE SEQUENCE [LARGE SCALE GENOMIC DNA]</scope>
    <source>
        <strain evidence="10 12">16-549009</strain>
    </source>
</reference>
<evidence type="ECO:0000256" key="6">
    <source>
        <dbReference type="ARBA" id="ARBA00023136"/>
    </source>
</evidence>
<keyword evidence="6 7" id="KW-0472">Membrane</keyword>
<dbReference type="InterPro" id="IPR036259">
    <property type="entry name" value="MFS_trans_sf"/>
</dbReference>
<dbReference type="GO" id="GO:0015213">
    <property type="term" value="F:uridine transmembrane transporter activity"/>
    <property type="evidence" value="ECO:0007669"/>
    <property type="project" value="TreeGrafter"/>
</dbReference>
<dbReference type="InterPro" id="IPR004740">
    <property type="entry name" value="Nuc_H_symport"/>
</dbReference>
<dbReference type="SUPFAM" id="SSF103473">
    <property type="entry name" value="MFS general substrate transporter"/>
    <property type="match status" value="1"/>
</dbReference>
<dbReference type="Pfam" id="PF03825">
    <property type="entry name" value="Nuc_H_symport"/>
    <property type="match status" value="1"/>
</dbReference>
<evidence type="ECO:0000313" key="11">
    <source>
        <dbReference type="Proteomes" id="UP000092611"/>
    </source>
</evidence>
<sequence length="400" mass="44935">MFKIPRLFVMMFMQYFVQGAWNMTIGAVLATYNMKESIGTTYSLLGLATIISPLFIGMIADRFFASQKVISILHILNGLVMLLLPTYILEGNVTAFLFIIFIVGLLYYPTTALSNSIAFHHISEQKLFPYIRVFGNIGFIVIGLIMGYYKIFDNVIVFKVAAISAIICGLYCLTLPNTPPTAKGSKLDLRTIFCLDALSLFKDRYFTIFMLATFVLMITKTAYSAYIPVYLKVLGMNSANMMQIAVGAEVLFMVLLVSMLKKFGFKVVIMLGIIGWVIRMFIFSHAATSDDYFTYILIGLLLQGVCWDFFFTAGDVYVNSKAHESIKAQAQGLRFIVSNGFGVFMASSVIGAINNHVVTEKNMPLAAPQWSEFWLYPAVVALIVGILFWIFFKDTEEFKK</sequence>
<dbReference type="Proteomes" id="UP000092611">
    <property type="component" value="Unassembled WGS sequence"/>
</dbReference>
<proteinExistence type="predicted"/>
<evidence type="ECO:0000256" key="7">
    <source>
        <dbReference type="SAM" id="Phobius"/>
    </source>
</evidence>
<feature type="transmembrane region" description="Helical" evidence="7">
    <location>
        <begin position="130"/>
        <end position="149"/>
    </location>
</feature>
<keyword evidence="4 7" id="KW-0812">Transmembrane</keyword>
<evidence type="ECO:0000313" key="9">
    <source>
        <dbReference type="EMBL" id="OBX46121.1"/>
    </source>
</evidence>
<feature type="transmembrane region" description="Helical" evidence="7">
    <location>
        <begin position="292"/>
        <end position="311"/>
    </location>
</feature>
<name>A0A1B8PDX9_HAEHA</name>
<protein>
    <submittedName>
        <fullName evidence="9">MFS transporter</fullName>
    </submittedName>
    <submittedName>
        <fullName evidence="10">Nucleoside permease NupG</fullName>
    </submittedName>
</protein>
<comment type="subcellular location">
    <subcellularLocation>
        <location evidence="1">Cell membrane</location>
        <topology evidence="1">Multi-pass membrane protein</topology>
    </subcellularLocation>
</comment>
<accession>A0A1B8PDX9</accession>
<feature type="transmembrane region" description="Helical" evidence="7">
    <location>
        <begin position="72"/>
        <end position="89"/>
    </location>
</feature>
<dbReference type="PANTHER" id="PTHR23522:SF4">
    <property type="entry name" value="NUCLEOSIDE PERMEASE NUPG-RELATED"/>
    <property type="match status" value="1"/>
</dbReference>
<dbReference type="GO" id="GO:0005886">
    <property type="term" value="C:plasma membrane"/>
    <property type="evidence" value="ECO:0007669"/>
    <property type="project" value="UniProtKB-SubCell"/>
</dbReference>
<dbReference type="EMBL" id="RWKG01000043">
    <property type="protein sequence ID" value="TDN40735.1"/>
    <property type="molecule type" value="Genomic_DNA"/>
</dbReference>
<dbReference type="InterPro" id="IPR020846">
    <property type="entry name" value="MFS_dom"/>
</dbReference>
<dbReference type="RefSeq" id="WP_005635708.1">
    <property type="nucleotide sequence ID" value="NZ_CP135909.1"/>
</dbReference>
<keyword evidence="5 7" id="KW-1133">Transmembrane helix</keyword>
<evidence type="ECO:0000256" key="4">
    <source>
        <dbReference type="ARBA" id="ARBA00022692"/>
    </source>
</evidence>
<keyword evidence="2" id="KW-0813">Transport</keyword>
<feature type="transmembrane region" description="Helical" evidence="7">
    <location>
        <begin position="373"/>
        <end position="392"/>
    </location>
</feature>
<organism evidence="9 11">
    <name type="scientific">Haemophilus haemolyticus</name>
    <dbReference type="NCBI Taxonomy" id="726"/>
    <lineage>
        <taxon>Bacteria</taxon>
        <taxon>Pseudomonadati</taxon>
        <taxon>Pseudomonadota</taxon>
        <taxon>Gammaproteobacteria</taxon>
        <taxon>Pasteurellales</taxon>
        <taxon>Pasteurellaceae</taxon>
        <taxon>Haemophilus</taxon>
    </lineage>
</organism>
<keyword evidence="3" id="KW-1003">Cell membrane</keyword>
<gene>
    <name evidence="9" type="ORF">A9Z62_02475</name>
    <name evidence="10" type="ORF">EGH31_1686</name>
</gene>
<dbReference type="Gene3D" id="1.20.1250.20">
    <property type="entry name" value="MFS general substrate transporter like domains"/>
    <property type="match status" value="2"/>
</dbReference>
<dbReference type="PANTHER" id="PTHR23522">
    <property type="entry name" value="BLL5896 PROTEIN"/>
    <property type="match status" value="1"/>
</dbReference>
<dbReference type="AlphaFoldDB" id="A0A1B8PDX9"/>
<comment type="caution">
    <text evidence="9">The sequence shown here is derived from an EMBL/GenBank/DDBJ whole genome shotgun (WGS) entry which is preliminary data.</text>
</comment>
<evidence type="ECO:0000313" key="10">
    <source>
        <dbReference type="EMBL" id="TDN40735.1"/>
    </source>
</evidence>
<feature type="transmembrane region" description="Helical" evidence="7">
    <location>
        <begin position="332"/>
        <end position="353"/>
    </location>
</feature>
<dbReference type="PATRIC" id="fig|726.55.peg.1509"/>
<evidence type="ECO:0000256" key="5">
    <source>
        <dbReference type="ARBA" id="ARBA00022989"/>
    </source>
</evidence>
<dbReference type="OrthoDB" id="9783013at2"/>
<feature type="transmembrane region" description="Helical" evidence="7">
    <location>
        <begin position="267"/>
        <end position="286"/>
    </location>
</feature>
<feature type="transmembrane region" description="Helical" evidence="7">
    <location>
        <begin position="155"/>
        <end position="173"/>
    </location>
</feature>
<feature type="transmembrane region" description="Helical" evidence="7">
    <location>
        <begin position="95"/>
        <end position="118"/>
    </location>
</feature>
<evidence type="ECO:0000256" key="2">
    <source>
        <dbReference type="ARBA" id="ARBA00022448"/>
    </source>
</evidence>
<dbReference type="Proteomes" id="UP000294998">
    <property type="component" value="Unassembled WGS sequence"/>
</dbReference>
<evidence type="ECO:0000256" key="3">
    <source>
        <dbReference type="ARBA" id="ARBA00022475"/>
    </source>
</evidence>
<feature type="domain" description="Major facilitator superfamily (MFS) profile" evidence="8">
    <location>
        <begin position="3"/>
        <end position="396"/>
    </location>
</feature>
<evidence type="ECO:0000259" key="8">
    <source>
        <dbReference type="PROSITE" id="PS50850"/>
    </source>
</evidence>
<feature type="transmembrane region" description="Helical" evidence="7">
    <location>
        <begin position="205"/>
        <end position="229"/>
    </location>
</feature>
<feature type="transmembrane region" description="Helical" evidence="7">
    <location>
        <begin position="7"/>
        <end position="30"/>
    </location>
</feature>
<dbReference type="GO" id="GO:0015212">
    <property type="term" value="F:cytidine transmembrane transporter activity"/>
    <property type="evidence" value="ECO:0007669"/>
    <property type="project" value="TreeGrafter"/>
</dbReference>
<dbReference type="PROSITE" id="PS50850">
    <property type="entry name" value="MFS"/>
    <property type="match status" value="1"/>
</dbReference>
<reference evidence="9 11" key="1">
    <citation type="submission" date="2016-06" db="EMBL/GenBank/DDBJ databases">
        <title>Draft genome of Haemophilus haemolyticus CCUG 24149.</title>
        <authorList>
            <person name="Engstrom-Jakobsson H."/>
            <person name="Salva-Serra F."/>
            <person name="Thorell K."/>
            <person name="Gonzales-Siles L."/>
            <person name="Karlsson R."/>
            <person name="Boulund F."/>
            <person name="Engstrand L."/>
            <person name="Kristiansson E."/>
            <person name="Moore E."/>
        </authorList>
    </citation>
    <scope>NUCLEOTIDE SEQUENCE [LARGE SCALE GENOMIC DNA]</scope>
    <source>
        <strain evidence="9 11">CCUG 24149</strain>
    </source>
</reference>
<dbReference type="EMBL" id="LZDL01000027">
    <property type="protein sequence ID" value="OBX46121.1"/>
    <property type="molecule type" value="Genomic_DNA"/>
</dbReference>
<evidence type="ECO:0000256" key="1">
    <source>
        <dbReference type="ARBA" id="ARBA00004651"/>
    </source>
</evidence>
<feature type="transmembrane region" description="Helical" evidence="7">
    <location>
        <begin position="42"/>
        <end position="60"/>
    </location>
</feature>
<evidence type="ECO:0000313" key="12">
    <source>
        <dbReference type="Proteomes" id="UP000294998"/>
    </source>
</evidence>